<evidence type="ECO:0000256" key="11">
    <source>
        <dbReference type="ARBA" id="ARBA00048679"/>
    </source>
</evidence>
<feature type="compositionally biased region" description="Polar residues" evidence="12">
    <location>
        <begin position="439"/>
        <end position="462"/>
    </location>
</feature>
<keyword evidence="5" id="KW-0808">Transferase</keyword>
<keyword evidence="9" id="KW-0927">Auxin signaling pathway</keyword>
<sequence>MLIDSGRDSGMSSETVNSTQRTSMSSESICSTSFSRLSFDLLPSSSSPESLSIKPHRSSDFAYSAIRSATFRRKSGLTFRDFHLLRRIGAGDIGTVYLCRLRDSADADADADFDDDPACFYAMKVVDKEAVALKNKSQRAEMERKILKMLDHPFLPTLYAEFEASHFSCIVMEFCSGGDLHSLRHRHPNKRFSLSSARFYAAEVLVALEYLHMLGIIYRDLKPENVLVRSDGHIMLSDFDLSLCSDAIPAVESPDCSPDSAFPHVLPYTRQHSTPFSCLSNRVFRSRKVQTLQPNRLFVAEPVGARSCSFVGTHEYVSPEVASGNSHGNAVDWWSFGVFIYEMVYGRTPFAGPSNEATLRNIIKKPLAFPTATPSSTLEMHARDLISGLLNKDPNRRLGSKRGAADVKKHPFFAGLNLALIRMVTPPEVPSLRRHKTTPLFQVNDNGNRNNSRQQPTPFDYF</sequence>
<evidence type="ECO:0000256" key="1">
    <source>
        <dbReference type="ARBA" id="ARBA00009903"/>
    </source>
</evidence>
<keyword evidence="6" id="KW-0547">Nucleotide-binding</keyword>
<dbReference type="Gene3D" id="3.30.200.20">
    <property type="entry name" value="Phosphorylase Kinase, domain 1"/>
    <property type="match status" value="2"/>
</dbReference>
<dbReference type="GO" id="GO:0048825">
    <property type="term" value="P:cotyledon development"/>
    <property type="evidence" value="ECO:0007669"/>
    <property type="project" value="UniProtKB-ARBA"/>
</dbReference>
<dbReference type="GO" id="GO:0004674">
    <property type="term" value="F:protein serine/threonine kinase activity"/>
    <property type="evidence" value="ECO:0007669"/>
    <property type="project" value="UniProtKB-KW"/>
</dbReference>
<evidence type="ECO:0000256" key="9">
    <source>
        <dbReference type="ARBA" id="ARBA00023294"/>
    </source>
</evidence>
<dbReference type="PROSITE" id="PS00108">
    <property type="entry name" value="PROTEIN_KINASE_ST"/>
    <property type="match status" value="1"/>
</dbReference>
<dbReference type="SUPFAM" id="SSF56112">
    <property type="entry name" value="Protein kinase-like (PK-like)"/>
    <property type="match status" value="1"/>
</dbReference>
<dbReference type="Pfam" id="PF00069">
    <property type="entry name" value="Pkinase"/>
    <property type="match status" value="2"/>
</dbReference>
<keyword evidence="7" id="KW-0418">Kinase</keyword>
<evidence type="ECO:0000256" key="10">
    <source>
        <dbReference type="ARBA" id="ARBA00047899"/>
    </source>
</evidence>
<dbReference type="AlphaFoldDB" id="A0AAN9QDN4"/>
<evidence type="ECO:0000313" key="15">
    <source>
        <dbReference type="Proteomes" id="UP001367508"/>
    </source>
</evidence>
<gene>
    <name evidence="14" type="ORF">VNO77_25625</name>
</gene>
<keyword evidence="15" id="KW-1185">Reference proteome</keyword>
<protein>
    <recommendedName>
        <fullName evidence="2">non-specific serine/threonine protein kinase</fullName>
        <ecNumber evidence="2">2.7.11.1</ecNumber>
    </recommendedName>
</protein>
<dbReference type="PANTHER" id="PTHR45637">
    <property type="entry name" value="FLIPPASE KINASE 1-RELATED"/>
    <property type="match status" value="1"/>
</dbReference>
<dbReference type="InterPro" id="IPR008271">
    <property type="entry name" value="Ser/Thr_kinase_AS"/>
</dbReference>
<dbReference type="Proteomes" id="UP001367508">
    <property type="component" value="Unassembled WGS sequence"/>
</dbReference>
<name>A0AAN9QDN4_CANGL</name>
<keyword evidence="8" id="KW-0067">ATP-binding</keyword>
<feature type="region of interest" description="Disordered" evidence="12">
    <location>
        <begin position="431"/>
        <end position="462"/>
    </location>
</feature>
<dbReference type="EMBL" id="JAYMYQ010000005">
    <property type="protein sequence ID" value="KAK7331401.1"/>
    <property type="molecule type" value="Genomic_DNA"/>
</dbReference>
<dbReference type="Gene3D" id="1.10.510.10">
    <property type="entry name" value="Transferase(Phosphotransferase) domain 1"/>
    <property type="match status" value="2"/>
</dbReference>
<comment type="catalytic activity">
    <reaction evidence="11">
        <text>L-seryl-[protein] + ATP = O-phospho-L-seryl-[protein] + ADP + H(+)</text>
        <dbReference type="Rhea" id="RHEA:17989"/>
        <dbReference type="Rhea" id="RHEA-COMP:9863"/>
        <dbReference type="Rhea" id="RHEA-COMP:11604"/>
        <dbReference type="ChEBI" id="CHEBI:15378"/>
        <dbReference type="ChEBI" id="CHEBI:29999"/>
        <dbReference type="ChEBI" id="CHEBI:30616"/>
        <dbReference type="ChEBI" id="CHEBI:83421"/>
        <dbReference type="ChEBI" id="CHEBI:456216"/>
        <dbReference type="EC" id="2.7.11.1"/>
    </reaction>
</comment>
<evidence type="ECO:0000256" key="8">
    <source>
        <dbReference type="ARBA" id="ARBA00022840"/>
    </source>
</evidence>
<accession>A0AAN9QDN4</accession>
<organism evidence="14 15">
    <name type="scientific">Canavalia gladiata</name>
    <name type="common">Sword bean</name>
    <name type="synonym">Dolichos gladiatus</name>
    <dbReference type="NCBI Taxonomy" id="3824"/>
    <lineage>
        <taxon>Eukaryota</taxon>
        <taxon>Viridiplantae</taxon>
        <taxon>Streptophyta</taxon>
        <taxon>Embryophyta</taxon>
        <taxon>Tracheophyta</taxon>
        <taxon>Spermatophyta</taxon>
        <taxon>Magnoliopsida</taxon>
        <taxon>eudicotyledons</taxon>
        <taxon>Gunneridae</taxon>
        <taxon>Pentapetalae</taxon>
        <taxon>rosids</taxon>
        <taxon>fabids</taxon>
        <taxon>Fabales</taxon>
        <taxon>Fabaceae</taxon>
        <taxon>Papilionoideae</taxon>
        <taxon>50 kb inversion clade</taxon>
        <taxon>NPAAA clade</taxon>
        <taxon>indigoferoid/millettioid clade</taxon>
        <taxon>Phaseoleae</taxon>
        <taxon>Canavalia</taxon>
    </lineage>
</organism>
<keyword evidence="4" id="KW-0723">Serine/threonine-protein kinase</keyword>
<evidence type="ECO:0000259" key="13">
    <source>
        <dbReference type="PROSITE" id="PS50011"/>
    </source>
</evidence>
<evidence type="ECO:0000256" key="4">
    <source>
        <dbReference type="ARBA" id="ARBA00022527"/>
    </source>
</evidence>
<evidence type="ECO:0000256" key="2">
    <source>
        <dbReference type="ARBA" id="ARBA00012513"/>
    </source>
</evidence>
<dbReference type="CDD" id="cd05574">
    <property type="entry name" value="STKc_phototropin_like"/>
    <property type="match status" value="1"/>
</dbReference>
<dbReference type="GO" id="GO:0009734">
    <property type="term" value="P:auxin-activated signaling pathway"/>
    <property type="evidence" value="ECO:0007669"/>
    <property type="project" value="UniProtKB-KW"/>
</dbReference>
<feature type="domain" description="Protein kinase" evidence="13">
    <location>
        <begin position="82"/>
        <end position="413"/>
    </location>
</feature>
<evidence type="ECO:0000256" key="12">
    <source>
        <dbReference type="SAM" id="MobiDB-lite"/>
    </source>
</evidence>
<evidence type="ECO:0000256" key="3">
    <source>
        <dbReference type="ARBA" id="ARBA00022473"/>
    </source>
</evidence>
<reference evidence="14 15" key="1">
    <citation type="submission" date="2024-01" db="EMBL/GenBank/DDBJ databases">
        <title>The genomes of 5 underutilized Papilionoideae crops provide insights into root nodulation and disease resistanc.</title>
        <authorList>
            <person name="Jiang F."/>
        </authorList>
    </citation>
    <scope>NUCLEOTIDE SEQUENCE [LARGE SCALE GENOMIC DNA]</scope>
    <source>
        <strain evidence="14">LVBAO_FW01</strain>
        <tissue evidence="14">Leaves</tissue>
    </source>
</reference>
<dbReference type="FunFam" id="1.10.510.10:FF:000277">
    <property type="entry name" value="protein kinase PINOID"/>
    <property type="match status" value="1"/>
</dbReference>
<proteinExistence type="inferred from homology"/>
<comment type="similarity">
    <text evidence="1">Belongs to the protein kinase superfamily. AGC Ser/Thr protein kinase family.</text>
</comment>
<dbReference type="PROSITE" id="PS50011">
    <property type="entry name" value="PROTEIN_KINASE_DOM"/>
    <property type="match status" value="1"/>
</dbReference>
<comment type="caution">
    <text evidence="14">The sequence shown here is derived from an EMBL/GenBank/DDBJ whole genome shotgun (WGS) entry which is preliminary data.</text>
</comment>
<dbReference type="InterPro" id="IPR000719">
    <property type="entry name" value="Prot_kinase_dom"/>
</dbReference>
<evidence type="ECO:0000256" key="6">
    <source>
        <dbReference type="ARBA" id="ARBA00022741"/>
    </source>
</evidence>
<comment type="catalytic activity">
    <reaction evidence="10">
        <text>L-threonyl-[protein] + ATP = O-phospho-L-threonyl-[protein] + ADP + H(+)</text>
        <dbReference type="Rhea" id="RHEA:46608"/>
        <dbReference type="Rhea" id="RHEA-COMP:11060"/>
        <dbReference type="Rhea" id="RHEA-COMP:11605"/>
        <dbReference type="ChEBI" id="CHEBI:15378"/>
        <dbReference type="ChEBI" id="CHEBI:30013"/>
        <dbReference type="ChEBI" id="CHEBI:30616"/>
        <dbReference type="ChEBI" id="CHEBI:61977"/>
        <dbReference type="ChEBI" id="CHEBI:456216"/>
        <dbReference type="EC" id="2.7.11.1"/>
    </reaction>
</comment>
<feature type="compositionally biased region" description="Polar residues" evidence="12">
    <location>
        <begin position="10"/>
        <end position="22"/>
    </location>
</feature>
<dbReference type="EC" id="2.7.11.1" evidence="2"/>
<keyword evidence="3" id="KW-0217">Developmental protein</keyword>
<evidence type="ECO:0000313" key="14">
    <source>
        <dbReference type="EMBL" id="KAK7331401.1"/>
    </source>
</evidence>
<feature type="region of interest" description="Disordered" evidence="12">
    <location>
        <begin position="1"/>
        <end position="24"/>
    </location>
</feature>
<dbReference type="InterPro" id="IPR011009">
    <property type="entry name" value="Kinase-like_dom_sf"/>
</dbReference>
<evidence type="ECO:0000256" key="5">
    <source>
        <dbReference type="ARBA" id="ARBA00022679"/>
    </source>
</evidence>
<dbReference type="SMART" id="SM00220">
    <property type="entry name" value="S_TKc"/>
    <property type="match status" value="1"/>
</dbReference>
<dbReference type="FunFam" id="3.30.200.20:FF:000351">
    <property type="entry name" value="protein kinase PINOID 2"/>
    <property type="match status" value="1"/>
</dbReference>
<evidence type="ECO:0000256" key="7">
    <source>
        <dbReference type="ARBA" id="ARBA00022777"/>
    </source>
</evidence>
<dbReference type="GO" id="GO:0005524">
    <property type="term" value="F:ATP binding"/>
    <property type="evidence" value="ECO:0007669"/>
    <property type="project" value="UniProtKB-KW"/>
</dbReference>
<dbReference type="FunFam" id="1.10.510.10:FF:000020">
    <property type="entry name" value="serine/threonine-protein kinase D6PK-like"/>
    <property type="match status" value="1"/>
</dbReference>